<reference evidence="4" key="1">
    <citation type="submission" date="2017-01" db="EMBL/GenBank/DDBJ databases">
        <authorList>
            <person name="Wang Y."/>
            <person name="White M."/>
            <person name="Kvist S."/>
            <person name="Moncalvo J.-M."/>
        </authorList>
    </citation>
    <scope>NUCLEOTIDE SEQUENCE [LARGE SCALE GENOMIC DNA]</scope>
    <source>
        <strain evidence="4">COL-18-3</strain>
    </source>
</reference>
<name>A0A1R1PM38_ZANCU</name>
<dbReference type="AlphaFoldDB" id="A0A1R1PM38"/>
<dbReference type="InterPro" id="IPR041106">
    <property type="entry name" value="XRN1_D2_D3"/>
</dbReference>
<organism evidence="3 4">
    <name type="scientific">Zancudomyces culisetae</name>
    <name type="common">Gut fungus</name>
    <name type="synonym">Smittium culisetae</name>
    <dbReference type="NCBI Taxonomy" id="1213189"/>
    <lineage>
        <taxon>Eukaryota</taxon>
        <taxon>Fungi</taxon>
        <taxon>Fungi incertae sedis</taxon>
        <taxon>Zoopagomycota</taxon>
        <taxon>Kickxellomycotina</taxon>
        <taxon>Harpellomycetes</taxon>
        <taxon>Harpellales</taxon>
        <taxon>Legeriomycetaceae</taxon>
        <taxon>Zancudomyces</taxon>
    </lineage>
</organism>
<dbReference type="Proteomes" id="UP000188320">
    <property type="component" value="Unassembled WGS sequence"/>
</dbReference>
<proteinExistence type="predicted"/>
<sequence>MVLTEDGSLLRTYGQAGHATQLHDPNLCHEWAFTHPFALVLTRPAIQARFASVRSQFKGAEKLMLPEWAEDPRYKEKYLPNAQEEFSSMDHAYFLSRPFYGGHFLVHEVNAHNNTISGALGVPKDYAVYNTVARLGHKALQPPPHPHHAYNPDDDDTAYYPSFVIGRRFGVSSLTISRLASSMIFDNPYFKTKSDRSSFVLGLSLKVDAKNLRVPGYTFKNENGWAYSRKAVGLFEQYFHSFKPDLLILDKLFTSKSSNSTRTFTTLENLVDAGLTLKRLGQISTFVSKLLVSNSVPSLESANNQYFTDSQLRWLQTSPSLKSNHRRRNDPNSPTASSKPPTNIPYYVIKKRNVRCQAVLKPSDNRLRLTNQVFDLGDYVKLINNEGLLLPPGVCGYVVGLNYDMGSAKIFWDTAMYNYVGGSKKNDNDKLIGLSDLLDIDFVCLLNLSNRQYFVE</sequence>
<evidence type="ECO:0000259" key="2">
    <source>
        <dbReference type="Pfam" id="PF18334"/>
    </source>
</evidence>
<evidence type="ECO:0000256" key="1">
    <source>
        <dbReference type="SAM" id="MobiDB-lite"/>
    </source>
</evidence>
<dbReference type="Gene3D" id="2.30.30.750">
    <property type="match status" value="1"/>
</dbReference>
<dbReference type="InterPro" id="IPR047008">
    <property type="entry name" value="XRN1_SH3_sf"/>
</dbReference>
<gene>
    <name evidence="3" type="ORF">AX774_g4492</name>
</gene>
<keyword evidence="4" id="KW-1185">Reference proteome</keyword>
<dbReference type="EMBL" id="LSSK01000754">
    <property type="protein sequence ID" value="OMH82041.1"/>
    <property type="molecule type" value="Genomic_DNA"/>
</dbReference>
<dbReference type="Pfam" id="PF18334">
    <property type="entry name" value="XRN1_D2_D3"/>
    <property type="match status" value="1"/>
</dbReference>
<accession>A0A1R1PM38</accession>
<evidence type="ECO:0000313" key="4">
    <source>
        <dbReference type="Proteomes" id="UP000188320"/>
    </source>
</evidence>
<feature type="domain" description="Exoribonuclease Xrn1 D2/D3" evidence="2">
    <location>
        <begin position="147"/>
        <end position="266"/>
    </location>
</feature>
<protein>
    <submittedName>
        <fullName evidence="3">5'-3' exoribonuclease 1</fullName>
    </submittedName>
</protein>
<comment type="caution">
    <text evidence="3">The sequence shown here is derived from an EMBL/GenBank/DDBJ whole genome shotgun (WGS) entry which is preliminary data.</text>
</comment>
<evidence type="ECO:0000313" key="3">
    <source>
        <dbReference type="EMBL" id="OMH82041.1"/>
    </source>
</evidence>
<dbReference type="OrthoDB" id="372487at2759"/>
<feature type="region of interest" description="Disordered" evidence="1">
    <location>
        <begin position="318"/>
        <end position="344"/>
    </location>
</feature>
<feature type="compositionally biased region" description="Polar residues" evidence="1">
    <location>
        <begin position="331"/>
        <end position="341"/>
    </location>
</feature>